<evidence type="ECO:0000256" key="2">
    <source>
        <dbReference type="ARBA" id="ARBA00004651"/>
    </source>
</evidence>
<keyword evidence="6 8" id="KW-0472">Membrane</keyword>
<dbReference type="PROSITE" id="PS50887">
    <property type="entry name" value="GGDEF"/>
    <property type="match status" value="1"/>
</dbReference>
<dbReference type="SMART" id="SM00052">
    <property type="entry name" value="EAL"/>
    <property type="match status" value="1"/>
</dbReference>
<dbReference type="InterPro" id="IPR001633">
    <property type="entry name" value="EAL_dom"/>
</dbReference>
<dbReference type="Pfam" id="PF07694">
    <property type="entry name" value="5TM-5TMR_LYT"/>
    <property type="match status" value="1"/>
</dbReference>
<gene>
    <name evidence="13" type="ordered locus">swp_3653</name>
</gene>
<dbReference type="PROSITE" id="PS50113">
    <property type="entry name" value="PAC"/>
    <property type="match status" value="2"/>
</dbReference>
<dbReference type="CDD" id="cd00130">
    <property type="entry name" value="PAS"/>
    <property type="match status" value="3"/>
</dbReference>
<evidence type="ECO:0000259" key="10">
    <source>
        <dbReference type="PROSITE" id="PS50113"/>
    </source>
</evidence>
<dbReference type="InterPro" id="IPR001610">
    <property type="entry name" value="PAC"/>
</dbReference>
<comment type="subcellular location">
    <subcellularLocation>
        <location evidence="2">Cell membrane</location>
        <topology evidence="2">Multi-pass membrane protein</topology>
    </subcellularLocation>
</comment>
<dbReference type="InterPro" id="IPR029787">
    <property type="entry name" value="Nucleotide_cyclase"/>
</dbReference>
<proteinExistence type="predicted"/>
<feature type="domain" description="PAC" evidence="10">
    <location>
        <begin position="527"/>
        <end position="579"/>
    </location>
</feature>
<dbReference type="InterPro" id="IPR052155">
    <property type="entry name" value="Biofilm_reg_signaling"/>
</dbReference>
<evidence type="ECO:0000256" key="8">
    <source>
        <dbReference type="SAM" id="Phobius"/>
    </source>
</evidence>
<dbReference type="Gene3D" id="3.20.20.450">
    <property type="entry name" value="EAL domain"/>
    <property type="match status" value="1"/>
</dbReference>
<sequence length="1032" mass="116522">MDQSLFFSLIQNAALLLAMVFVYDAFPRSHKRELDVLWRVGIGALVGVISISVMLSPWEYTTGVFFDSRTVILGISGMFFGGIPTLVAVAISGLFRLSEGGVAAWSGIGTIMTSGLVGYLWGKYRKGDIGDIRFRELLIFGFSLHILALLWGLVLPFDVALSLLKQITLPFLIIFPITTALLGMLLSRRIEIQRDQKIKLQDHLLFKSHFQAGSMGIAITDVDHQWIKVNPNLCQMLQYSEPELLELLWADLLHHSDFNLYSHYYADMLAGETDEFELDIRLIASDDSIVYTHMTVACQRNQDKVELVIVGLLNRSSQKQAEMAMLASQEQLALVLGSSELGFWDWDIVNNKVERNELSANLLGCDVTTLNENPKLWTRAIHPNDRVKVLRSIDEHLSGVSEQHKIEYRMYAHTGEIRWILDSGKIVSRDENNKPLRMCGVHSDITDSKRVEESLKLAASVYNNSSEAMSVQDEAGVIITTNSAFTDITGYSEDEIKQQNIQVLQCKRNNYSVYEQISLSVEETGRWQGEMWLRRKNGEELVVWLTINTLFDSEAQTERRVALFSDITDKKQAEQIIWKQANYDPLTGLPNRRMLLDYLGSEILKSDRREKHFALMFLDLDYFKEVNDTLGHDMGDLLLTEAAKRLKSCIRDSDVVARLGGDEFTVVLSGITDIKGVDKVAQNILNRLAEPFSLGEETSYISASIGITLYPDDASSIEGLLKHADQAMYAAKDQGRNRFHYFTPSMQRNAKYRMRLIQDLRLAVTNQEFELYYQPIVCLTGDPSVKAEALIRWHHPKRGLVSPIEFIAVAEETGLIVEIGNWVFQQAARQCALWRDRFGIEVQISINKSPVQFRDEGESLDSWVALLKTLNLSRNSICVEITEGLLLDSNQAIYSKLEQYRNAGMQISLDDFGTGYSSLAYLKKFDIDFLKIDQSFTRNLDSNSDDFTLCEAIIVMAHKLGMKVIAEGVETAYQRQVLADAGCDYGQGYLFSRPVTAEEFEASCITAALEHEQNASPQESHSDAIVTVNKSK</sequence>
<keyword evidence="3" id="KW-1003">Cell membrane</keyword>
<comment type="cofactor">
    <cofactor evidence="1">
        <name>Mg(2+)</name>
        <dbReference type="ChEBI" id="CHEBI:18420"/>
    </cofactor>
</comment>
<dbReference type="Proteomes" id="UP000000753">
    <property type="component" value="Chromosome"/>
</dbReference>
<dbReference type="Pfam" id="PF13426">
    <property type="entry name" value="PAS_9"/>
    <property type="match status" value="1"/>
</dbReference>
<dbReference type="Pfam" id="PF00563">
    <property type="entry name" value="EAL"/>
    <property type="match status" value="1"/>
</dbReference>
<dbReference type="HOGENOM" id="CLU_000445_70_20_6"/>
<dbReference type="CDD" id="cd01949">
    <property type="entry name" value="GGDEF"/>
    <property type="match status" value="1"/>
</dbReference>
<feature type="region of interest" description="Disordered" evidence="7">
    <location>
        <begin position="1013"/>
        <end position="1032"/>
    </location>
</feature>
<protein>
    <submittedName>
        <fullName evidence="13">PAS:GGDEF domain protein</fullName>
    </submittedName>
</protein>
<dbReference type="eggNOG" id="COG2202">
    <property type="taxonomic scope" value="Bacteria"/>
</dbReference>
<dbReference type="InterPro" id="IPR035919">
    <property type="entry name" value="EAL_sf"/>
</dbReference>
<dbReference type="InterPro" id="IPR000014">
    <property type="entry name" value="PAS"/>
</dbReference>
<feature type="transmembrane region" description="Helical" evidence="8">
    <location>
        <begin position="102"/>
        <end position="122"/>
    </location>
</feature>
<feature type="transmembrane region" description="Helical" evidence="8">
    <location>
        <begin position="70"/>
        <end position="95"/>
    </location>
</feature>
<feature type="transmembrane region" description="Helical" evidence="8">
    <location>
        <begin position="36"/>
        <end position="58"/>
    </location>
</feature>
<keyword evidence="4 8" id="KW-0812">Transmembrane</keyword>
<evidence type="ECO:0000256" key="1">
    <source>
        <dbReference type="ARBA" id="ARBA00001946"/>
    </source>
</evidence>
<dbReference type="SUPFAM" id="SSF55785">
    <property type="entry name" value="PYP-like sensor domain (PAS domain)"/>
    <property type="match status" value="3"/>
</dbReference>
<evidence type="ECO:0000256" key="7">
    <source>
        <dbReference type="SAM" id="MobiDB-lite"/>
    </source>
</evidence>
<dbReference type="eggNOG" id="COG5001">
    <property type="taxonomic scope" value="Bacteria"/>
</dbReference>
<feature type="domain" description="PAC" evidence="10">
    <location>
        <begin position="404"/>
        <end position="457"/>
    </location>
</feature>
<evidence type="ECO:0000259" key="11">
    <source>
        <dbReference type="PROSITE" id="PS50883"/>
    </source>
</evidence>
<dbReference type="InterPro" id="IPR035965">
    <property type="entry name" value="PAS-like_dom_sf"/>
</dbReference>
<dbReference type="OrthoDB" id="9176779at2"/>
<reference evidence="13 14" key="1">
    <citation type="journal article" date="2008" name="PLoS ONE">
        <title>Environmental adaptation: genomic analysis of the piezotolerant and psychrotolerant deep-sea iron reducing bacterium Shewanella piezotolerans WP3.</title>
        <authorList>
            <person name="Wang F."/>
            <person name="Wang J."/>
            <person name="Jian H."/>
            <person name="Zhang B."/>
            <person name="Li S."/>
            <person name="Wang F."/>
            <person name="Zeng X."/>
            <person name="Gao L."/>
            <person name="Bartlett D.H."/>
            <person name="Yu J."/>
            <person name="Hu S."/>
            <person name="Xiao X."/>
        </authorList>
    </citation>
    <scope>NUCLEOTIDE SEQUENCE [LARGE SCALE GENOMIC DNA]</scope>
    <source>
        <strain evidence="14">WP3 / JCM 13877</strain>
    </source>
</reference>
<dbReference type="NCBIfam" id="TIGR00229">
    <property type="entry name" value="sensory_box"/>
    <property type="match status" value="2"/>
</dbReference>
<dbReference type="RefSeq" id="WP_020913686.1">
    <property type="nucleotide sequence ID" value="NC_011566.1"/>
</dbReference>
<dbReference type="InterPro" id="IPR043128">
    <property type="entry name" value="Rev_trsase/Diguanyl_cyclase"/>
</dbReference>
<dbReference type="SUPFAM" id="SSF55073">
    <property type="entry name" value="Nucleotide cyclase"/>
    <property type="match status" value="1"/>
</dbReference>
<dbReference type="CDD" id="cd01948">
    <property type="entry name" value="EAL"/>
    <property type="match status" value="1"/>
</dbReference>
<feature type="transmembrane region" description="Helical" evidence="8">
    <location>
        <begin position="167"/>
        <end position="186"/>
    </location>
</feature>
<dbReference type="InterPro" id="IPR000160">
    <property type="entry name" value="GGDEF_dom"/>
</dbReference>
<evidence type="ECO:0000256" key="5">
    <source>
        <dbReference type="ARBA" id="ARBA00022989"/>
    </source>
</evidence>
<dbReference type="GO" id="GO:0071555">
    <property type="term" value="P:cell wall organization"/>
    <property type="evidence" value="ECO:0007669"/>
    <property type="project" value="InterPro"/>
</dbReference>
<dbReference type="Gene3D" id="3.30.70.270">
    <property type="match status" value="1"/>
</dbReference>
<evidence type="ECO:0000256" key="3">
    <source>
        <dbReference type="ARBA" id="ARBA00022475"/>
    </source>
</evidence>
<name>B8CS51_SHEPW</name>
<dbReference type="STRING" id="225849.swp_3653"/>
<dbReference type="Pfam" id="PF00990">
    <property type="entry name" value="GGDEF"/>
    <property type="match status" value="1"/>
</dbReference>
<dbReference type="PROSITE" id="PS50883">
    <property type="entry name" value="EAL"/>
    <property type="match status" value="1"/>
</dbReference>
<dbReference type="SMART" id="SM00267">
    <property type="entry name" value="GGDEF"/>
    <property type="match status" value="1"/>
</dbReference>
<dbReference type="FunFam" id="3.30.70.270:FF:000001">
    <property type="entry name" value="Diguanylate cyclase domain protein"/>
    <property type="match status" value="1"/>
</dbReference>
<dbReference type="SMART" id="SM00091">
    <property type="entry name" value="PAS"/>
    <property type="match status" value="3"/>
</dbReference>
<dbReference type="GO" id="GO:0000155">
    <property type="term" value="F:phosphorelay sensor kinase activity"/>
    <property type="evidence" value="ECO:0007669"/>
    <property type="project" value="InterPro"/>
</dbReference>
<dbReference type="PROSITE" id="PS50112">
    <property type="entry name" value="PAS"/>
    <property type="match status" value="1"/>
</dbReference>
<feature type="transmembrane region" description="Helical" evidence="8">
    <location>
        <begin position="6"/>
        <end position="24"/>
    </location>
</feature>
<evidence type="ECO:0000259" key="9">
    <source>
        <dbReference type="PROSITE" id="PS50112"/>
    </source>
</evidence>
<accession>B8CS51</accession>
<evidence type="ECO:0000313" key="14">
    <source>
        <dbReference type="Proteomes" id="UP000000753"/>
    </source>
</evidence>
<keyword evidence="5 8" id="KW-1133">Transmembrane helix</keyword>
<feature type="transmembrane region" description="Helical" evidence="8">
    <location>
        <begin position="137"/>
        <end position="155"/>
    </location>
</feature>
<dbReference type="PANTHER" id="PTHR44757">
    <property type="entry name" value="DIGUANYLATE CYCLASE DGCP"/>
    <property type="match status" value="1"/>
</dbReference>
<dbReference type="SMART" id="SM00086">
    <property type="entry name" value="PAC"/>
    <property type="match status" value="3"/>
</dbReference>
<organism evidence="13 14">
    <name type="scientific">Shewanella piezotolerans (strain WP3 / JCM 13877)</name>
    <dbReference type="NCBI Taxonomy" id="225849"/>
    <lineage>
        <taxon>Bacteria</taxon>
        <taxon>Pseudomonadati</taxon>
        <taxon>Pseudomonadota</taxon>
        <taxon>Gammaproteobacteria</taxon>
        <taxon>Alteromonadales</taxon>
        <taxon>Shewanellaceae</taxon>
        <taxon>Shewanella</taxon>
    </lineage>
</organism>
<dbReference type="GO" id="GO:0005886">
    <property type="term" value="C:plasma membrane"/>
    <property type="evidence" value="ECO:0007669"/>
    <property type="project" value="UniProtKB-SubCell"/>
</dbReference>
<dbReference type="InterPro" id="IPR011620">
    <property type="entry name" value="Sig_transdc_His_kinase_LytS_TM"/>
</dbReference>
<dbReference type="Pfam" id="PF08447">
    <property type="entry name" value="PAS_3"/>
    <property type="match status" value="2"/>
</dbReference>
<evidence type="ECO:0000259" key="12">
    <source>
        <dbReference type="PROSITE" id="PS50887"/>
    </source>
</evidence>
<dbReference type="InterPro" id="IPR000700">
    <property type="entry name" value="PAS-assoc_C"/>
</dbReference>
<dbReference type="SUPFAM" id="SSF141868">
    <property type="entry name" value="EAL domain-like"/>
    <property type="match status" value="1"/>
</dbReference>
<dbReference type="EMBL" id="CP000472">
    <property type="protein sequence ID" value="ACJ30341.1"/>
    <property type="molecule type" value="Genomic_DNA"/>
</dbReference>
<feature type="domain" description="EAL" evidence="11">
    <location>
        <begin position="753"/>
        <end position="1008"/>
    </location>
</feature>
<dbReference type="NCBIfam" id="TIGR00254">
    <property type="entry name" value="GGDEF"/>
    <property type="match status" value="1"/>
</dbReference>
<evidence type="ECO:0000256" key="4">
    <source>
        <dbReference type="ARBA" id="ARBA00022692"/>
    </source>
</evidence>
<evidence type="ECO:0000256" key="6">
    <source>
        <dbReference type="ARBA" id="ARBA00023136"/>
    </source>
</evidence>
<dbReference type="AlphaFoldDB" id="B8CS51"/>
<evidence type="ECO:0000313" key="13">
    <source>
        <dbReference type="EMBL" id="ACJ30341.1"/>
    </source>
</evidence>
<feature type="domain" description="GGDEF" evidence="12">
    <location>
        <begin position="611"/>
        <end position="744"/>
    </location>
</feature>
<keyword evidence="14" id="KW-1185">Reference proteome</keyword>
<dbReference type="InterPro" id="IPR013655">
    <property type="entry name" value="PAS_fold_3"/>
</dbReference>
<feature type="domain" description="PAS" evidence="9">
    <location>
        <begin position="454"/>
        <end position="496"/>
    </location>
</feature>
<dbReference type="KEGG" id="swp:swp_3653"/>
<dbReference type="PANTHER" id="PTHR44757:SF2">
    <property type="entry name" value="BIOFILM ARCHITECTURE MAINTENANCE PROTEIN MBAA"/>
    <property type="match status" value="1"/>
</dbReference>
<dbReference type="Gene3D" id="3.30.450.20">
    <property type="entry name" value="PAS domain"/>
    <property type="match status" value="3"/>
</dbReference>